<feature type="region of interest" description="Disordered" evidence="1">
    <location>
        <begin position="304"/>
        <end position="325"/>
    </location>
</feature>
<dbReference type="Pfam" id="PF15353">
    <property type="entry name" value="HECA_N"/>
    <property type="match status" value="1"/>
</dbReference>
<keyword evidence="3" id="KW-1185">Reference proteome</keyword>
<feature type="domain" description="Headcase N-terminal" evidence="2">
    <location>
        <begin position="33"/>
        <end position="122"/>
    </location>
</feature>
<feature type="compositionally biased region" description="Low complexity" evidence="1">
    <location>
        <begin position="209"/>
        <end position="227"/>
    </location>
</feature>
<organism evidence="3 4">
    <name type="scientific">Plectus sambesii</name>
    <dbReference type="NCBI Taxonomy" id="2011161"/>
    <lineage>
        <taxon>Eukaryota</taxon>
        <taxon>Metazoa</taxon>
        <taxon>Ecdysozoa</taxon>
        <taxon>Nematoda</taxon>
        <taxon>Chromadorea</taxon>
        <taxon>Plectida</taxon>
        <taxon>Plectina</taxon>
        <taxon>Plectoidea</taxon>
        <taxon>Plectidae</taxon>
        <taxon>Plectus</taxon>
    </lineage>
</organism>
<evidence type="ECO:0000259" key="2">
    <source>
        <dbReference type="Pfam" id="PF15353"/>
    </source>
</evidence>
<dbReference type="PANTHER" id="PTHR13425">
    <property type="entry name" value="HEADCASE PROTEIN"/>
    <property type="match status" value="1"/>
</dbReference>
<evidence type="ECO:0000256" key="1">
    <source>
        <dbReference type="SAM" id="MobiDB-lite"/>
    </source>
</evidence>
<dbReference type="AlphaFoldDB" id="A0A914UHN6"/>
<accession>A0A914UHN6</accession>
<feature type="region of interest" description="Disordered" evidence="1">
    <location>
        <begin position="1"/>
        <end position="24"/>
    </location>
</feature>
<evidence type="ECO:0000313" key="3">
    <source>
        <dbReference type="Proteomes" id="UP000887566"/>
    </source>
</evidence>
<feature type="compositionally biased region" description="Basic and acidic residues" evidence="1">
    <location>
        <begin position="12"/>
        <end position="24"/>
    </location>
</feature>
<dbReference type="WBParaSite" id="PSAMB.scaffold1011size37224.g10367.t1">
    <property type="protein sequence ID" value="PSAMB.scaffold1011size37224.g10367.t1"/>
    <property type="gene ID" value="PSAMB.scaffold1011size37224.g10367"/>
</dbReference>
<evidence type="ECO:0000313" key="4">
    <source>
        <dbReference type="WBParaSite" id="PSAMB.scaffold1011size37224.g10367.t1"/>
    </source>
</evidence>
<name>A0A914UHN6_9BILA</name>
<feature type="compositionally biased region" description="Basic and acidic residues" evidence="1">
    <location>
        <begin position="184"/>
        <end position="194"/>
    </location>
</feature>
<sequence length="422" mass="46154">MAPSKNKKRKETQKATDKPQKPWEEAKTIAPGCNCPLGCLIGEVVAEGDDDIVELECSASACTKDSRVHAVCYEHWEGELVKAIEKTNRRGGWRASWVQQHLWTPTCMRHLTSDFTKCQCGGQLVKLEPSISLNREVAAEKPAKKAKHHVPGGVKKLPGLRSSDTKIAGAGAHHQPLISNGLDDDVHQLPEKPKYPVGLTIEPKKKSQSKTSNSTSASKTAVAATSSYPGDRSRKSSVCPSDEMEDDIAQQIAVLNMFKLRHEAERSGWKQVRSNASAGVCNRSAGSSGIKIAGGKFHALISDDSDDEPVGALGDENAEDGQSAVDGDLASVISKERSICDDVPNSSRVDHHIDHRVGSSSGYNDIDHFYNMDDSYDISKHCVVADVDPFAYSRHSAHLTRLVRQMFMYRPIQPPHMSNAFY</sequence>
<dbReference type="PANTHER" id="PTHR13425:SF3">
    <property type="entry name" value="HEADCASE PROTEIN HOMOLOG"/>
    <property type="match status" value="1"/>
</dbReference>
<feature type="compositionally biased region" description="Basic residues" evidence="1">
    <location>
        <begin position="1"/>
        <end position="11"/>
    </location>
</feature>
<proteinExistence type="predicted"/>
<dbReference type="InterPro" id="IPR054537">
    <property type="entry name" value="HECA_N"/>
</dbReference>
<dbReference type="Proteomes" id="UP000887566">
    <property type="component" value="Unplaced"/>
</dbReference>
<reference evidence="4" key="1">
    <citation type="submission" date="2022-11" db="UniProtKB">
        <authorList>
            <consortium name="WormBaseParasite"/>
        </authorList>
    </citation>
    <scope>IDENTIFICATION</scope>
</reference>
<protein>
    <recommendedName>
        <fullName evidence="2">Headcase N-terminal domain-containing protein</fullName>
    </recommendedName>
</protein>
<dbReference type="InterPro" id="IPR026066">
    <property type="entry name" value="Headcase"/>
</dbReference>
<feature type="region of interest" description="Disordered" evidence="1">
    <location>
        <begin position="139"/>
        <end position="243"/>
    </location>
</feature>